<dbReference type="GO" id="GO:0032259">
    <property type="term" value="P:methylation"/>
    <property type="evidence" value="ECO:0007669"/>
    <property type="project" value="UniProtKB-KW"/>
</dbReference>
<dbReference type="InterPro" id="IPR036413">
    <property type="entry name" value="YaeB-like_sf"/>
</dbReference>
<evidence type="ECO:0000256" key="2">
    <source>
        <dbReference type="ARBA" id="ARBA00033753"/>
    </source>
</evidence>
<dbReference type="InterPro" id="IPR040372">
    <property type="entry name" value="YaeB-like"/>
</dbReference>
<dbReference type="GO" id="GO:0008168">
    <property type="term" value="F:methyltransferase activity"/>
    <property type="evidence" value="ECO:0007669"/>
    <property type="project" value="UniProtKB-KW"/>
</dbReference>
<comment type="similarity">
    <text evidence="2">Belongs to the tRNA methyltransferase O family.</text>
</comment>
<keyword evidence="5" id="KW-1185">Reference proteome</keyword>
<proteinExistence type="inferred from homology"/>
<dbReference type="SUPFAM" id="SSF118196">
    <property type="entry name" value="YaeB-like"/>
    <property type="match status" value="1"/>
</dbReference>
<evidence type="ECO:0000256" key="1">
    <source>
        <dbReference type="ARBA" id="ARBA00022691"/>
    </source>
</evidence>
<dbReference type="EMBL" id="CP006868">
    <property type="protein sequence ID" value="UXD21741.1"/>
    <property type="molecule type" value="Genomic_DNA"/>
</dbReference>
<evidence type="ECO:0000313" key="4">
    <source>
        <dbReference type="EMBL" id="UXD21741.1"/>
    </source>
</evidence>
<dbReference type="PROSITE" id="PS51668">
    <property type="entry name" value="TSAA_2"/>
    <property type="match status" value="1"/>
</dbReference>
<protein>
    <submittedName>
        <fullName evidence="4">Methyltransferase</fullName>
    </submittedName>
</protein>
<organism evidence="4 5">
    <name type="scientific">Ignicoccus pacificus DSM 13166</name>
    <dbReference type="NCBI Taxonomy" id="940294"/>
    <lineage>
        <taxon>Archaea</taxon>
        <taxon>Thermoproteota</taxon>
        <taxon>Thermoprotei</taxon>
        <taxon>Desulfurococcales</taxon>
        <taxon>Desulfurococcaceae</taxon>
        <taxon>Ignicoccus</taxon>
    </lineage>
</organism>
<keyword evidence="4" id="KW-0489">Methyltransferase</keyword>
<dbReference type="InterPro" id="IPR023370">
    <property type="entry name" value="TrmO-like_N"/>
</dbReference>
<name>A0A977KA09_9CREN</name>
<evidence type="ECO:0000313" key="5">
    <source>
        <dbReference type="Proteomes" id="UP001063698"/>
    </source>
</evidence>
<gene>
    <name evidence="4" type="ORF">IPA_07490</name>
</gene>
<dbReference type="CDD" id="cd09281">
    <property type="entry name" value="UPF0066"/>
    <property type="match status" value="1"/>
</dbReference>
<keyword evidence="1" id="KW-0949">S-adenosyl-L-methionine</keyword>
<sequence>MKALECEPVGIVEREEGLEHKEGKEEIFSYDDFLRSKEAKISIFEKYCEALEGIRKGTLIWVIWYAHLVKDRPLKVHPFKDPKMPELGVFATRSPARPCPIGLSLCYVVSVDGCELKVKGLDAVDGTPVIDLKLYSRGLDDPREVLALARG</sequence>
<dbReference type="PANTHER" id="PTHR12818:SF0">
    <property type="entry name" value="TRNA (ADENINE(37)-N6)-METHYLTRANSFERASE"/>
    <property type="match status" value="1"/>
</dbReference>
<dbReference type="KEGG" id="ipc:IPA_07490"/>
<accession>A0A977KA09</accession>
<dbReference type="Proteomes" id="UP001063698">
    <property type="component" value="Chromosome"/>
</dbReference>
<dbReference type="AlphaFoldDB" id="A0A977KA09"/>
<dbReference type="Gene3D" id="2.40.30.70">
    <property type="entry name" value="YaeB-like"/>
    <property type="match status" value="1"/>
</dbReference>
<evidence type="ECO:0000259" key="3">
    <source>
        <dbReference type="PROSITE" id="PS51668"/>
    </source>
</evidence>
<feature type="domain" description="TsaA-like" evidence="3">
    <location>
        <begin position="6"/>
        <end position="144"/>
    </location>
</feature>
<dbReference type="NCBIfam" id="TIGR00104">
    <property type="entry name" value="tRNA_TsaA"/>
    <property type="match status" value="1"/>
</dbReference>
<keyword evidence="4" id="KW-0808">Transferase</keyword>
<reference evidence="4" key="1">
    <citation type="submission" date="2013-11" db="EMBL/GenBank/DDBJ databases">
        <title>Comparative genomics of Ignicoccus.</title>
        <authorList>
            <person name="Podar M."/>
        </authorList>
    </citation>
    <scope>NUCLEOTIDE SEQUENCE</scope>
    <source>
        <strain evidence="4">DSM 13166</strain>
    </source>
</reference>
<dbReference type="Pfam" id="PF01980">
    <property type="entry name" value="TrmO_N"/>
    <property type="match status" value="1"/>
</dbReference>
<dbReference type="InterPro" id="IPR036414">
    <property type="entry name" value="YaeB_N_sf"/>
</dbReference>
<dbReference type="PANTHER" id="PTHR12818">
    <property type="entry name" value="TRNA (ADENINE(37)-N6)-METHYLTRANSFERASE"/>
    <property type="match status" value="1"/>
</dbReference>